<dbReference type="GO" id="GO:0016301">
    <property type="term" value="F:kinase activity"/>
    <property type="evidence" value="ECO:0007669"/>
    <property type="project" value="UniProtKB-KW"/>
</dbReference>
<dbReference type="PIRSF" id="PIRSF036625">
    <property type="entry name" value="GAF_ANTAR"/>
    <property type="match status" value="1"/>
</dbReference>
<feature type="domain" description="ANTAR" evidence="6">
    <location>
        <begin position="179"/>
        <end position="240"/>
    </location>
</feature>
<evidence type="ECO:0000256" key="5">
    <source>
        <dbReference type="SAM" id="MobiDB-lite"/>
    </source>
</evidence>
<dbReference type="OrthoDB" id="3683444at2"/>
<protein>
    <submittedName>
        <fullName evidence="7">Transcriptional regulator</fullName>
    </submittedName>
</protein>
<dbReference type="SMART" id="SM01012">
    <property type="entry name" value="ANTAR"/>
    <property type="match status" value="1"/>
</dbReference>
<dbReference type="Gene3D" id="3.30.450.40">
    <property type="match status" value="1"/>
</dbReference>
<feature type="compositionally biased region" description="Low complexity" evidence="5">
    <location>
        <begin position="254"/>
        <end position="263"/>
    </location>
</feature>
<dbReference type="SMART" id="SM00065">
    <property type="entry name" value="GAF"/>
    <property type="match status" value="1"/>
</dbReference>
<evidence type="ECO:0000256" key="4">
    <source>
        <dbReference type="ARBA" id="ARBA00023163"/>
    </source>
</evidence>
<dbReference type="AlphaFoldDB" id="A0A021VVX9"/>
<keyword evidence="2" id="KW-0418">Kinase</keyword>
<keyword evidence="1" id="KW-0808">Transferase</keyword>
<sequence>MTVTRPSTDPARVAATIADLTTYASSDACGTVADLGQRLVDLAVELVGARAAGVLLVSDPDGPDGPEADLLASTDHTTALLEIVQVRSGEGPCLAAVRSREVVVVDDVADVAERWPAWSAGAEALGVSAVYGIPLQVHGDVVGALNVFLDGPALDAVDRAVLTSLGQAAAAALVQHRAVSDAETLAAQLRRALDSRVVIEQAKGLVAERHGLDVGVAFQVLRAHARAGSRALSEVARAVVEGTEQLPVHPAPEGDGAVDASGAGAPGGGAGGADGGRSVPA</sequence>
<dbReference type="SUPFAM" id="SSF55781">
    <property type="entry name" value="GAF domain-like"/>
    <property type="match status" value="1"/>
</dbReference>
<dbReference type="Pfam" id="PF13185">
    <property type="entry name" value="GAF_2"/>
    <property type="match status" value="1"/>
</dbReference>
<dbReference type="PROSITE" id="PS50921">
    <property type="entry name" value="ANTAR"/>
    <property type="match status" value="1"/>
</dbReference>
<accession>A0A021VVX9</accession>
<name>A0A021VVX9_9CELL</name>
<dbReference type="InterPro" id="IPR036388">
    <property type="entry name" value="WH-like_DNA-bd_sf"/>
</dbReference>
<dbReference type="InterPro" id="IPR012074">
    <property type="entry name" value="GAF_ANTAR"/>
</dbReference>
<feature type="compositionally biased region" description="Gly residues" evidence="5">
    <location>
        <begin position="264"/>
        <end position="275"/>
    </location>
</feature>
<dbReference type="Gene3D" id="1.10.10.10">
    <property type="entry name" value="Winged helix-like DNA-binding domain superfamily/Winged helix DNA-binding domain"/>
    <property type="match status" value="1"/>
</dbReference>
<reference evidence="7 8" key="1">
    <citation type="submission" date="2014-01" db="EMBL/GenBank/DDBJ databases">
        <title>Actinotalea ferrariae CF5-4.</title>
        <authorList>
            <person name="Chen F."/>
            <person name="Li Y."/>
            <person name="Wang G."/>
        </authorList>
    </citation>
    <scope>NUCLEOTIDE SEQUENCE [LARGE SCALE GENOMIC DNA]</scope>
    <source>
        <strain evidence="7 8">CF5-4</strain>
    </source>
</reference>
<keyword evidence="8" id="KW-1185">Reference proteome</keyword>
<keyword evidence="4" id="KW-0804">Transcription</keyword>
<evidence type="ECO:0000259" key="6">
    <source>
        <dbReference type="PROSITE" id="PS50921"/>
    </source>
</evidence>
<dbReference type="Pfam" id="PF03861">
    <property type="entry name" value="ANTAR"/>
    <property type="match status" value="1"/>
</dbReference>
<proteinExistence type="predicted"/>
<dbReference type="SUPFAM" id="SSF52172">
    <property type="entry name" value="CheY-like"/>
    <property type="match status" value="1"/>
</dbReference>
<comment type="caution">
    <text evidence="7">The sequence shown here is derived from an EMBL/GenBank/DDBJ whole genome shotgun (WGS) entry which is preliminary data.</text>
</comment>
<dbReference type="Proteomes" id="UP000019753">
    <property type="component" value="Unassembled WGS sequence"/>
</dbReference>
<evidence type="ECO:0000256" key="1">
    <source>
        <dbReference type="ARBA" id="ARBA00022679"/>
    </source>
</evidence>
<evidence type="ECO:0000256" key="3">
    <source>
        <dbReference type="ARBA" id="ARBA00023015"/>
    </source>
</evidence>
<dbReference type="InterPro" id="IPR003018">
    <property type="entry name" value="GAF"/>
</dbReference>
<dbReference type="InterPro" id="IPR011006">
    <property type="entry name" value="CheY-like_superfamily"/>
</dbReference>
<gene>
    <name evidence="7" type="ORF">N866_01980</name>
</gene>
<feature type="region of interest" description="Disordered" evidence="5">
    <location>
        <begin position="245"/>
        <end position="281"/>
    </location>
</feature>
<evidence type="ECO:0000256" key="2">
    <source>
        <dbReference type="ARBA" id="ARBA00022777"/>
    </source>
</evidence>
<dbReference type="InterPro" id="IPR005561">
    <property type="entry name" value="ANTAR"/>
</dbReference>
<dbReference type="GO" id="GO:0003723">
    <property type="term" value="F:RNA binding"/>
    <property type="evidence" value="ECO:0007669"/>
    <property type="project" value="InterPro"/>
</dbReference>
<evidence type="ECO:0000313" key="8">
    <source>
        <dbReference type="Proteomes" id="UP000019753"/>
    </source>
</evidence>
<dbReference type="EMBL" id="AXCW01000112">
    <property type="protein sequence ID" value="EYR63232.1"/>
    <property type="molecule type" value="Genomic_DNA"/>
</dbReference>
<keyword evidence="3" id="KW-0805">Transcription regulation</keyword>
<dbReference type="RefSeq" id="WP_052022932.1">
    <property type="nucleotide sequence ID" value="NZ_AXCW01000112.1"/>
</dbReference>
<evidence type="ECO:0000313" key="7">
    <source>
        <dbReference type="EMBL" id="EYR63232.1"/>
    </source>
</evidence>
<dbReference type="InterPro" id="IPR029016">
    <property type="entry name" value="GAF-like_dom_sf"/>
</dbReference>
<organism evidence="7 8">
    <name type="scientific">Actinotalea ferrariae CF5-4</name>
    <dbReference type="NCBI Taxonomy" id="948458"/>
    <lineage>
        <taxon>Bacteria</taxon>
        <taxon>Bacillati</taxon>
        <taxon>Actinomycetota</taxon>
        <taxon>Actinomycetes</taxon>
        <taxon>Micrococcales</taxon>
        <taxon>Cellulomonadaceae</taxon>
        <taxon>Actinotalea</taxon>
    </lineage>
</organism>